<dbReference type="InterPro" id="IPR032466">
    <property type="entry name" value="Metal_Hydrolase"/>
</dbReference>
<protein>
    <submittedName>
        <fullName evidence="1">Membrane dipeptidase</fullName>
    </submittedName>
</protein>
<dbReference type="GO" id="GO:0006508">
    <property type="term" value="P:proteolysis"/>
    <property type="evidence" value="ECO:0007669"/>
    <property type="project" value="InterPro"/>
</dbReference>
<dbReference type="PROSITE" id="PS51365">
    <property type="entry name" value="RENAL_DIPEPTIDASE_2"/>
    <property type="match status" value="1"/>
</dbReference>
<evidence type="ECO:0000313" key="1">
    <source>
        <dbReference type="EMBL" id="RSL33283.1"/>
    </source>
</evidence>
<organism evidence="1 2">
    <name type="scientific">Salibacterium salarium</name>
    <dbReference type="NCBI Taxonomy" id="284579"/>
    <lineage>
        <taxon>Bacteria</taxon>
        <taxon>Bacillati</taxon>
        <taxon>Bacillota</taxon>
        <taxon>Bacilli</taxon>
        <taxon>Bacillales</taxon>
        <taxon>Bacillaceae</taxon>
    </lineage>
</organism>
<name>A0A3R9P5H9_9BACI</name>
<dbReference type="OrthoDB" id="9804920at2"/>
<dbReference type="SUPFAM" id="SSF51556">
    <property type="entry name" value="Metallo-dependent hydrolases"/>
    <property type="match status" value="1"/>
</dbReference>
<dbReference type="AlphaFoldDB" id="A0A3R9P5H9"/>
<dbReference type="Gene3D" id="3.20.20.140">
    <property type="entry name" value="Metal-dependent hydrolases"/>
    <property type="match status" value="1"/>
</dbReference>
<dbReference type="RefSeq" id="WP_125556040.1">
    <property type="nucleotide sequence ID" value="NZ_RBVX01000009.1"/>
</dbReference>
<sequence>MYTADAHCDALLKIAQSDSPTVNRETLKRGGVGLQNFALFAPVENSIQDQQEMIIKEMTLFHMCIQQDNNLHWNPNSYLQKENSYTDAILSLEGAGMFRDDLDWWRDLKNKGLEMASLTWNEKNDLAAGSAQSNRYGVTKAGEKVIKWQHENQIVTDAAHLNEKSFWRVMELADLVTVSHANVRALHDHPRNLTDEQISALVRKEGFLGLTFYPLFINGTNSADFSDLGRQVEHLCTLGAAHIIGFGSDFDGVPATVDGLSNPSHYPSFIEWLLKRFDESIVEGIAGENFRRFWNNKRSIQD</sequence>
<dbReference type="InterPro" id="IPR008257">
    <property type="entry name" value="Pept_M19"/>
</dbReference>
<dbReference type="PANTHER" id="PTHR10443:SF12">
    <property type="entry name" value="DIPEPTIDASE"/>
    <property type="match status" value="1"/>
</dbReference>
<dbReference type="Pfam" id="PF01244">
    <property type="entry name" value="Peptidase_M19"/>
    <property type="match status" value="1"/>
</dbReference>
<proteinExistence type="predicted"/>
<comment type="caution">
    <text evidence="1">The sequence shown here is derived from an EMBL/GenBank/DDBJ whole genome shotgun (WGS) entry which is preliminary data.</text>
</comment>
<dbReference type="PANTHER" id="PTHR10443">
    <property type="entry name" value="MICROSOMAL DIPEPTIDASE"/>
    <property type="match status" value="1"/>
</dbReference>
<reference evidence="1 2" key="1">
    <citation type="submission" date="2018-10" db="EMBL/GenBank/DDBJ databases">
        <title>Draft genome sequence of Bacillus salarius IM0101, isolated from a hypersaline soil in Inner Mongolia, China.</title>
        <authorList>
            <person name="Yamprayoonswat W."/>
            <person name="Boonvisut S."/>
            <person name="Jumpathong W."/>
            <person name="Sittihan S."/>
            <person name="Ruangsuj P."/>
            <person name="Wanthongcharoen S."/>
            <person name="Thongpramul N."/>
            <person name="Pimmason S."/>
            <person name="Yu B."/>
            <person name="Yasawong M."/>
        </authorList>
    </citation>
    <scope>NUCLEOTIDE SEQUENCE [LARGE SCALE GENOMIC DNA]</scope>
    <source>
        <strain evidence="1 2">IM0101</strain>
    </source>
</reference>
<dbReference type="GO" id="GO:0070573">
    <property type="term" value="F:metallodipeptidase activity"/>
    <property type="evidence" value="ECO:0007669"/>
    <property type="project" value="InterPro"/>
</dbReference>
<keyword evidence="2" id="KW-1185">Reference proteome</keyword>
<evidence type="ECO:0000313" key="2">
    <source>
        <dbReference type="Proteomes" id="UP000275076"/>
    </source>
</evidence>
<gene>
    <name evidence="1" type="ORF">D7Z54_11710</name>
</gene>
<dbReference type="Proteomes" id="UP000275076">
    <property type="component" value="Unassembled WGS sequence"/>
</dbReference>
<accession>A0A3R9P5H9</accession>
<dbReference type="EMBL" id="RBVX01000009">
    <property type="protein sequence ID" value="RSL33283.1"/>
    <property type="molecule type" value="Genomic_DNA"/>
</dbReference>